<dbReference type="InterPro" id="IPR003333">
    <property type="entry name" value="CMAS"/>
</dbReference>
<evidence type="ECO:0000313" key="6">
    <source>
        <dbReference type="EMBL" id="MBM7125419.1"/>
    </source>
</evidence>
<keyword evidence="4" id="KW-0949">S-adenosyl-L-methionine</keyword>
<protein>
    <submittedName>
        <fullName evidence="6">Class I SAM-dependent methyltransferase</fullName>
    </submittedName>
</protein>
<proteinExistence type="inferred from homology"/>
<dbReference type="Proteomes" id="UP001430149">
    <property type="component" value="Unassembled WGS sequence"/>
</dbReference>
<gene>
    <name evidence="6" type="ORF">ISP19_08510</name>
</gene>
<evidence type="ECO:0000313" key="7">
    <source>
        <dbReference type="Proteomes" id="UP001430149"/>
    </source>
</evidence>
<reference evidence="6" key="1">
    <citation type="submission" date="2020-10" db="EMBL/GenBank/DDBJ databases">
        <title>Phylogeny of dyella-like bacteria.</title>
        <authorList>
            <person name="Fu J."/>
        </authorList>
    </citation>
    <scope>NUCLEOTIDE SEQUENCE</scope>
    <source>
        <strain evidence="6">DHOC52</strain>
    </source>
</reference>
<keyword evidence="7" id="KW-1185">Reference proteome</keyword>
<dbReference type="PIRSF" id="PIRSF003085">
    <property type="entry name" value="CMAS"/>
    <property type="match status" value="1"/>
</dbReference>
<dbReference type="GO" id="GO:0032259">
    <property type="term" value="P:methylation"/>
    <property type="evidence" value="ECO:0007669"/>
    <property type="project" value="UniProtKB-KW"/>
</dbReference>
<dbReference type="PANTHER" id="PTHR43667">
    <property type="entry name" value="CYCLOPROPANE-FATTY-ACYL-PHOSPHOLIPID SYNTHASE"/>
    <property type="match status" value="1"/>
</dbReference>
<keyword evidence="5" id="KW-0443">Lipid metabolism</keyword>
<keyword evidence="2 6" id="KW-0489">Methyltransferase</keyword>
<evidence type="ECO:0000256" key="3">
    <source>
        <dbReference type="ARBA" id="ARBA00022679"/>
    </source>
</evidence>
<dbReference type="Pfam" id="PF02353">
    <property type="entry name" value="CMAS"/>
    <property type="match status" value="1"/>
</dbReference>
<evidence type="ECO:0000256" key="2">
    <source>
        <dbReference type="ARBA" id="ARBA00022603"/>
    </source>
</evidence>
<dbReference type="PANTHER" id="PTHR43667:SF1">
    <property type="entry name" value="CYCLOPROPANE-FATTY-ACYL-PHOSPHOLIPID SYNTHASE"/>
    <property type="match status" value="1"/>
</dbReference>
<keyword evidence="3" id="KW-0808">Transferase</keyword>
<evidence type="ECO:0000256" key="1">
    <source>
        <dbReference type="ARBA" id="ARBA00010815"/>
    </source>
</evidence>
<dbReference type="InterPro" id="IPR050723">
    <property type="entry name" value="CFA/CMAS"/>
</dbReference>
<name>A0ABS2K3G1_9GAMM</name>
<dbReference type="SUPFAM" id="SSF53335">
    <property type="entry name" value="S-adenosyl-L-methionine-dependent methyltransferases"/>
    <property type="match status" value="1"/>
</dbReference>
<dbReference type="RefSeq" id="WP_204680944.1">
    <property type="nucleotide sequence ID" value="NZ_BSNR01000015.1"/>
</dbReference>
<comment type="similarity">
    <text evidence="1">Belongs to the CFA/CMAS family.</text>
</comment>
<dbReference type="EMBL" id="JADIKE010000034">
    <property type="protein sequence ID" value="MBM7125419.1"/>
    <property type="molecule type" value="Genomic_DNA"/>
</dbReference>
<dbReference type="CDD" id="cd02440">
    <property type="entry name" value="AdoMet_MTases"/>
    <property type="match status" value="1"/>
</dbReference>
<comment type="caution">
    <text evidence="6">The sequence shown here is derived from an EMBL/GenBank/DDBJ whole genome shotgun (WGS) entry which is preliminary data.</text>
</comment>
<dbReference type="InterPro" id="IPR029063">
    <property type="entry name" value="SAM-dependent_MTases_sf"/>
</dbReference>
<organism evidence="6 7">
    <name type="scientific">Dyella flava</name>
    <dbReference type="NCBI Taxonomy" id="1920170"/>
    <lineage>
        <taxon>Bacteria</taxon>
        <taxon>Pseudomonadati</taxon>
        <taxon>Pseudomonadota</taxon>
        <taxon>Gammaproteobacteria</taxon>
        <taxon>Lysobacterales</taxon>
        <taxon>Rhodanobacteraceae</taxon>
        <taxon>Dyella</taxon>
    </lineage>
</organism>
<dbReference type="Gene3D" id="3.40.50.150">
    <property type="entry name" value="Vaccinia Virus protein VP39"/>
    <property type="match status" value="1"/>
</dbReference>
<accession>A0ABS2K3G1</accession>
<sequence>MATQADIAYHYDVANDFYEAFLDKEHRAYSCGVWKAAKTLEEAQTAKLDRLCRYAHVVPGDRILDVGCGWGGLMHHAVARFGATSAHGLTLSRNQYDHVHANATPSISVELCSWADFKPASPPYDAIISVGAFEHFASMEDRRIQRQRDVYRRFFEWCQDVSSTDAYIGLQTIVSARTPQNTTEVRDTRYLLERVFPGSALPSISDIQAATLDLYEISSSRRIGLDYAHTLKHWNERLLGSRPFIVANYGEAVFEHYRTYFQSAIRSFQSGVVDLFQVSLKRATTTRQSGKR</sequence>
<dbReference type="GO" id="GO:0008168">
    <property type="term" value="F:methyltransferase activity"/>
    <property type="evidence" value="ECO:0007669"/>
    <property type="project" value="UniProtKB-KW"/>
</dbReference>
<evidence type="ECO:0000256" key="5">
    <source>
        <dbReference type="ARBA" id="ARBA00023098"/>
    </source>
</evidence>
<evidence type="ECO:0000256" key="4">
    <source>
        <dbReference type="ARBA" id="ARBA00022691"/>
    </source>
</evidence>